<dbReference type="STRING" id="1884261.A0A5C3QXH1"/>
<dbReference type="Proteomes" id="UP000305067">
    <property type="component" value="Unassembled WGS sequence"/>
</dbReference>
<evidence type="ECO:0000259" key="2">
    <source>
        <dbReference type="Pfam" id="PF24016"/>
    </source>
</evidence>
<proteinExistence type="predicted"/>
<gene>
    <name evidence="3" type="ORF">BDV98DRAFT_560125</name>
</gene>
<feature type="compositionally biased region" description="Polar residues" evidence="1">
    <location>
        <begin position="40"/>
        <end position="56"/>
    </location>
</feature>
<accession>A0A5C3QXH1</accession>
<dbReference type="EMBL" id="ML178816">
    <property type="protein sequence ID" value="TFL05480.1"/>
    <property type="molecule type" value="Genomic_DNA"/>
</dbReference>
<feature type="domain" description="DUF7330" evidence="2">
    <location>
        <begin position="69"/>
        <end position="281"/>
    </location>
</feature>
<sequence length="300" mass="32365">MLIPEDNKRRDAHAEDLPLPPPPSSGPSDSAEPPPAYTDTDLQPNTPRAVSSSPPSGASEPHGRLRPSNYVCIAQMHVSLKGQYTVDPSLVIPPALLPALGEGESEQQRRNFKATTTHASMNVHLRLQTAGSSTSPSARATDDKRQLALANAPTGYDDEPITIELCNSHASITARITDALPSPRRKLQIVASTAHAKITLYLPRSFTGPITAGTGSYFTIAFSEALQPHVTMFSERDYFVGDMSTYPTASEEGGSANAGRLMDTAELRTTHSKILVKWEEEHEADQASSGANGFWRFLGF</sequence>
<keyword evidence="4" id="KW-1185">Reference proteome</keyword>
<protein>
    <recommendedName>
        <fullName evidence="2">DUF7330 domain-containing protein</fullName>
    </recommendedName>
</protein>
<dbReference type="InterPro" id="IPR055754">
    <property type="entry name" value="DUF7330"/>
</dbReference>
<feature type="compositionally biased region" description="Basic and acidic residues" evidence="1">
    <location>
        <begin position="1"/>
        <end position="16"/>
    </location>
</feature>
<evidence type="ECO:0000313" key="4">
    <source>
        <dbReference type="Proteomes" id="UP000305067"/>
    </source>
</evidence>
<dbReference type="OrthoDB" id="5289249at2759"/>
<feature type="region of interest" description="Disordered" evidence="1">
    <location>
        <begin position="1"/>
        <end position="64"/>
    </location>
</feature>
<dbReference type="Pfam" id="PF24016">
    <property type="entry name" value="DUF7330"/>
    <property type="match status" value="1"/>
</dbReference>
<organism evidence="3 4">
    <name type="scientific">Pterulicium gracile</name>
    <dbReference type="NCBI Taxonomy" id="1884261"/>
    <lineage>
        <taxon>Eukaryota</taxon>
        <taxon>Fungi</taxon>
        <taxon>Dikarya</taxon>
        <taxon>Basidiomycota</taxon>
        <taxon>Agaricomycotina</taxon>
        <taxon>Agaricomycetes</taxon>
        <taxon>Agaricomycetidae</taxon>
        <taxon>Agaricales</taxon>
        <taxon>Pleurotineae</taxon>
        <taxon>Pterulaceae</taxon>
        <taxon>Pterulicium</taxon>
    </lineage>
</organism>
<dbReference type="AlphaFoldDB" id="A0A5C3QXH1"/>
<reference evidence="3 4" key="1">
    <citation type="journal article" date="2019" name="Nat. Ecol. Evol.">
        <title>Megaphylogeny resolves global patterns of mushroom evolution.</title>
        <authorList>
            <person name="Varga T."/>
            <person name="Krizsan K."/>
            <person name="Foldi C."/>
            <person name="Dima B."/>
            <person name="Sanchez-Garcia M."/>
            <person name="Sanchez-Ramirez S."/>
            <person name="Szollosi G.J."/>
            <person name="Szarkandi J.G."/>
            <person name="Papp V."/>
            <person name="Albert L."/>
            <person name="Andreopoulos W."/>
            <person name="Angelini C."/>
            <person name="Antonin V."/>
            <person name="Barry K.W."/>
            <person name="Bougher N.L."/>
            <person name="Buchanan P."/>
            <person name="Buyck B."/>
            <person name="Bense V."/>
            <person name="Catcheside P."/>
            <person name="Chovatia M."/>
            <person name="Cooper J."/>
            <person name="Damon W."/>
            <person name="Desjardin D."/>
            <person name="Finy P."/>
            <person name="Geml J."/>
            <person name="Haridas S."/>
            <person name="Hughes K."/>
            <person name="Justo A."/>
            <person name="Karasinski D."/>
            <person name="Kautmanova I."/>
            <person name="Kiss B."/>
            <person name="Kocsube S."/>
            <person name="Kotiranta H."/>
            <person name="LaButti K.M."/>
            <person name="Lechner B.E."/>
            <person name="Liimatainen K."/>
            <person name="Lipzen A."/>
            <person name="Lukacs Z."/>
            <person name="Mihaltcheva S."/>
            <person name="Morgado L.N."/>
            <person name="Niskanen T."/>
            <person name="Noordeloos M.E."/>
            <person name="Ohm R.A."/>
            <person name="Ortiz-Santana B."/>
            <person name="Ovrebo C."/>
            <person name="Racz N."/>
            <person name="Riley R."/>
            <person name="Savchenko A."/>
            <person name="Shiryaev A."/>
            <person name="Soop K."/>
            <person name="Spirin V."/>
            <person name="Szebenyi C."/>
            <person name="Tomsovsky M."/>
            <person name="Tulloss R.E."/>
            <person name="Uehling J."/>
            <person name="Grigoriev I.V."/>
            <person name="Vagvolgyi C."/>
            <person name="Papp T."/>
            <person name="Martin F.M."/>
            <person name="Miettinen O."/>
            <person name="Hibbett D.S."/>
            <person name="Nagy L.G."/>
        </authorList>
    </citation>
    <scope>NUCLEOTIDE SEQUENCE [LARGE SCALE GENOMIC DNA]</scope>
    <source>
        <strain evidence="3 4">CBS 309.79</strain>
    </source>
</reference>
<evidence type="ECO:0000256" key="1">
    <source>
        <dbReference type="SAM" id="MobiDB-lite"/>
    </source>
</evidence>
<evidence type="ECO:0000313" key="3">
    <source>
        <dbReference type="EMBL" id="TFL05480.1"/>
    </source>
</evidence>
<name>A0A5C3QXH1_9AGAR</name>